<sequence length="183" mass="20959">MIYHYAPCVLSNPIITLSRLNSVTSVTVTSPSVYFKGKTHLTQAYNALWNPQDHSRIPITWPSRCWIFHFNSIAPREYWPRISQRLSKEVADIQISFQGIKHSLDTSIGPYRLYSDNLYGICSFWANSYSTVVIQGTQFIFQFGQIYIDPKKVNKAGGQPSRIKLQLFTYTGHLFTPGDLFPS</sequence>
<reference evidence="1" key="1">
    <citation type="submission" date="2021-03" db="EMBL/GenBank/DDBJ databases">
        <title>Draft genome sequence of rust myrtle Austropuccinia psidii MF-1, a brazilian biotype.</title>
        <authorList>
            <person name="Quecine M.C."/>
            <person name="Pachon D.M.R."/>
            <person name="Bonatelli M.L."/>
            <person name="Correr F.H."/>
            <person name="Franceschini L.M."/>
            <person name="Leite T.F."/>
            <person name="Margarido G.R.A."/>
            <person name="Almeida C.A."/>
            <person name="Ferrarezi J.A."/>
            <person name="Labate C.A."/>
        </authorList>
    </citation>
    <scope>NUCLEOTIDE SEQUENCE</scope>
    <source>
        <strain evidence="1">MF-1</strain>
    </source>
</reference>
<evidence type="ECO:0000313" key="1">
    <source>
        <dbReference type="EMBL" id="MBW0548574.1"/>
    </source>
</evidence>
<accession>A0A9Q3IRE7</accession>
<comment type="caution">
    <text evidence="1">The sequence shown here is derived from an EMBL/GenBank/DDBJ whole genome shotgun (WGS) entry which is preliminary data.</text>
</comment>
<name>A0A9Q3IRE7_9BASI</name>
<proteinExistence type="predicted"/>
<keyword evidence="2" id="KW-1185">Reference proteome</keyword>
<gene>
    <name evidence="1" type="ORF">O181_088289</name>
</gene>
<protein>
    <submittedName>
        <fullName evidence="1">Uncharacterized protein</fullName>
    </submittedName>
</protein>
<dbReference type="Proteomes" id="UP000765509">
    <property type="component" value="Unassembled WGS sequence"/>
</dbReference>
<evidence type="ECO:0000313" key="2">
    <source>
        <dbReference type="Proteomes" id="UP000765509"/>
    </source>
</evidence>
<dbReference type="AlphaFoldDB" id="A0A9Q3IRE7"/>
<dbReference type="EMBL" id="AVOT02053801">
    <property type="protein sequence ID" value="MBW0548574.1"/>
    <property type="molecule type" value="Genomic_DNA"/>
</dbReference>
<organism evidence="1 2">
    <name type="scientific">Austropuccinia psidii MF-1</name>
    <dbReference type="NCBI Taxonomy" id="1389203"/>
    <lineage>
        <taxon>Eukaryota</taxon>
        <taxon>Fungi</taxon>
        <taxon>Dikarya</taxon>
        <taxon>Basidiomycota</taxon>
        <taxon>Pucciniomycotina</taxon>
        <taxon>Pucciniomycetes</taxon>
        <taxon>Pucciniales</taxon>
        <taxon>Sphaerophragmiaceae</taxon>
        <taxon>Austropuccinia</taxon>
    </lineage>
</organism>